<reference evidence="1" key="1">
    <citation type="submission" date="2020-08" db="EMBL/GenBank/DDBJ databases">
        <title>Multicomponent nature underlies the extraordinary mechanical properties of spider dragline silk.</title>
        <authorList>
            <person name="Kono N."/>
            <person name="Nakamura H."/>
            <person name="Mori M."/>
            <person name="Yoshida Y."/>
            <person name="Ohtoshi R."/>
            <person name="Malay A.D."/>
            <person name="Moran D.A.P."/>
            <person name="Tomita M."/>
            <person name="Numata K."/>
            <person name="Arakawa K."/>
        </authorList>
    </citation>
    <scope>NUCLEOTIDE SEQUENCE</scope>
</reference>
<gene>
    <name evidence="1" type="ORF">NPIL_321221</name>
</gene>
<keyword evidence="2" id="KW-1185">Reference proteome</keyword>
<protein>
    <submittedName>
        <fullName evidence="1">Uncharacterized protein</fullName>
    </submittedName>
</protein>
<comment type="caution">
    <text evidence="1">The sequence shown here is derived from an EMBL/GenBank/DDBJ whole genome shotgun (WGS) entry which is preliminary data.</text>
</comment>
<evidence type="ECO:0000313" key="2">
    <source>
        <dbReference type="Proteomes" id="UP000887013"/>
    </source>
</evidence>
<name>A0A8X6TG80_NEPPI</name>
<organism evidence="1 2">
    <name type="scientific">Nephila pilipes</name>
    <name type="common">Giant wood spider</name>
    <name type="synonym">Nephila maculata</name>
    <dbReference type="NCBI Taxonomy" id="299642"/>
    <lineage>
        <taxon>Eukaryota</taxon>
        <taxon>Metazoa</taxon>
        <taxon>Ecdysozoa</taxon>
        <taxon>Arthropoda</taxon>
        <taxon>Chelicerata</taxon>
        <taxon>Arachnida</taxon>
        <taxon>Araneae</taxon>
        <taxon>Araneomorphae</taxon>
        <taxon>Entelegynae</taxon>
        <taxon>Araneoidea</taxon>
        <taxon>Nephilidae</taxon>
        <taxon>Nephila</taxon>
    </lineage>
</organism>
<dbReference type="Proteomes" id="UP000887013">
    <property type="component" value="Unassembled WGS sequence"/>
</dbReference>
<sequence length="97" mass="11218">MKGLLTELISQLKLERNDRVAPEYSFSCWRTVPANNKYWKAIRLYAFITVSGWLKVEIGVVSDTVKQVANERVVNIVSASLNRKQWPHISAFRLLRV</sequence>
<proteinExistence type="predicted"/>
<accession>A0A8X6TG80</accession>
<dbReference type="EMBL" id="BMAW01102866">
    <property type="protein sequence ID" value="GFT06298.1"/>
    <property type="molecule type" value="Genomic_DNA"/>
</dbReference>
<dbReference type="AlphaFoldDB" id="A0A8X6TG80"/>
<evidence type="ECO:0000313" key="1">
    <source>
        <dbReference type="EMBL" id="GFT06298.1"/>
    </source>
</evidence>